<gene>
    <name evidence="2" type="ORF">NBR_LOCUS11955</name>
</gene>
<name>A0A0N4Y746_NIPBR</name>
<dbReference type="EMBL" id="UYSL01020639">
    <property type="protein sequence ID" value="VDL75544.1"/>
    <property type="molecule type" value="Genomic_DNA"/>
</dbReference>
<evidence type="ECO:0000313" key="4">
    <source>
        <dbReference type="WBParaSite" id="NBR_0001195401-mRNA-1"/>
    </source>
</evidence>
<feature type="region of interest" description="Disordered" evidence="1">
    <location>
        <begin position="1"/>
        <end position="26"/>
    </location>
</feature>
<evidence type="ECO:0000256" key="1">
    <source>
        <dbReference type="SAM" id="MobiDB-lite"/>
    </source>
</evidence>
<organism evidence="4">
    <name type="scientific">Nippostrongylus brasiliensis</name>
    <name type="common">Rat hookworm</name>
    <dbReference type="NCBI Taxonomy" id="27835"/>
    <lineage>
        <taxon>Eukaryota</taxon>
        <taxon>Metazoa</taxon>
        <taxon>Ecdysozoa</taxon>
        <taxon>Nematoda</taxon>
        <taxon>Chromadorea</taxon>
        <taxon>Rhabditida</taxon>
        <taxon>Rhabditina</taxon>
        <taxon>Rhabditomorpha</taxon>
        <taxon>Strongyloidea</taxon>
        <taxon>Heligmosomidae</taxon>
        <taxon>Nippostrongylus</taxon>
    </lineage>
</organism>
<evidence type="ECO:0000313" key="2">
    <source>
        <dbReference type="EMBL" id="VDL75544.1"/>
    </source>
</evidence>
<dbReference type="AlphaFoldDB" id="A0A0N4Y746"/>
<proteinExistence type="predicted"/>
<accession>A0A0N4Y746</accession>
<evidence type="ECO:0000313" key="3">
    <source>
        <dbReference type="Proteomes" id="UP000271162"/>
    </source>
</evidence>
<dbReference type="Proteomes" id="UP000271162">
    <property type="component" value="Unassembled WGS sequence"/>
</dbReference>
<reference evidence="2 3" key="2">
    <citation type="submission" date="2018-11" db="EMBL/GenBank/DDBJ databases">
        <authorList>
            <consortium name="Pathogen Informatics"/>
        </authorList>
    </citation>
    <scope>NUCLEOTIDE SEQUENCE [LARGE SCALE GENOMIC DNA]</scope>
</reference>
<keyword evidence="3" id="KW-1185">Reference proteome</keyword>
<protein>
    <submittedName>
        <fullName evidence="4">BHLH domain-containing protein</fullName>
    </submittedName>
</protein>
<dbReference type="WBParaSite" id="NBR_0001195401-mRNA-1">
    <property type="protein sequence ID" value="NBR_0001195401-mRNA-1"/>
    <property type="gene ID" value="NBR_0001195401"/>
</dbReference>
<reference evidence="4" key="1">
    <citation type="submission" date="2017-02" db="UniProtKB">
        <authorList>
            <consortium name="WormBaseParasite"/>
        </authorList>
    </citation>
    <scope>IDENTIFICATION</scope>
</reference>
<sequence length="84" mass="9562">MNTPTGCTLRNHKRARTSTPPDKANDLGKAMKELERRKEIPECVRTTLLLLTTQVSTIAEENKVLRNENARYAIENKELRVQVG</sequence>